<evidence type="ECO:0000256" key="9">
    <source>
        <dbReference type="ARBA" id="ARBA00023065"/>
    </source>
</evidence>
<protein>
    <recommendedName>
        <fullName evidence="16">Leucine-rich repeat protein</fullName>
    </recommendedName>
</protein>
<keyword evidence="12" id="KW-0407">Ion channel</keyword>
<evidence type="ECO:0000256" key="4">
    <source>
        <dbReference type="ARBA" id="ARBA00022614"/>
    </source>
</evidence>
<dbReference type="SUPFAM" id="SSF52058">
    <property type="entry name" value="L domain-like"/>
    <property type="match status" value="1"/>
</dbReference>
<dbReference type="PANTHER" id="PTHR46473">
    <property type="entry name" value="GH08155P"/>
    <property type="match status" value="1"/>
</dbReference>
<name>A0A9N9RPU6_9DIPT</name>
<evidence type="ECO:0000313" key="14">
    <source>
        <dbReference type="EMBL" id="CAG9800494.1"/>
    </source>
</evidence>
<dbReference type="OrthoDB" id="6022531at2759"/>
<evidence type="ECO:0008006" key="16">
    <source>
        <dbReference type="Google" id="ProtNLM"/>
    </source>
</evidence>
<reference evidence="14" key="1">
    <citation type="submission" date="2022-01" db="EMBL/GenBank/DDBJ databases">
        <authorList>
            <person name="King R."/>
        </authorList>
    </citation>
    <scope>NUCLEOTIDE SEQUENCE</scope>
</reference>
<evidence type="ECO:0000313" key="15">
    <source>
        <dbReference type="Proteomes" id="UP001153620"/>
    </source>
</evidence>
<reference evidence="14" key="2">
    <citation type="submission" date="2022-10" db="EMBL/GenBank/DDBJ databases">
        <authorList>
            <consortium name="ENA_rothamsted_submissions"/>
            <consortium name="culmorum"/>
            <person name="King R."/>
        </authorList>
    </citation>
    <scope>NUCLEOTIDE SEQUENCE</scope>
</reference>
<dbReference type="InterPro" id="IPR003591">
    <property type="entry name" value="Leu-rich_rpt_typical-subtyp"/>
</dbReference>
<evidence type="ECO:0000256" key="2">
    <source>
        <dbReference type="ARBA" id="ARBA00022448"/>
    </source>
</evidence>
<sequence length="252" mass="28312">MNICVFAILFLTGFQYGSASLEKAECLFYEDPYEGYVCELHLTNPNGLDNFAAITGTHLAGFGNDDVVRVERNVASYTTNIPTIICDTFRNLKNFDFSHDFIAEISATSFRSCSALEIVALSENNIQRLSADAFRFNPNLWMVYLTYNSITDLPANLFTSLPSLRYVMLDGNALTVIHADTFGVRPSFTNFYLNRNSISAFDERLVDNTGLRSIEFTGNSCASVDVMDETPNRDDIRAALAVCFNNYSDRRY</sequence>
<keyword evidence="6 13" id="KW-0732">Signal</keyword>
<evidence type="ECO:0000256" key="11">
    <source>
        <dbReference type="ARBA" id="ARBA00023157"/>
    </source>
</evidence>
<evidence type="ECO:0000256" key="6">
    <source>
        <dbReference type="ARBA" id="ARBA00022729"/>
    </source>
</evidence>
<evidence type="ECO:0000256" key="7">
    <source>
        <dbReference type="ARBA" id="ARBA00022737"/>
    </source>
</evidence>
<dbReference type="GO" id="GO:0034220">
    <property type="term" value="P:monoatomic ion transmembrane transport"/>
    <property type="evidence" value="ECO:0007669"/>
    <property type="project" value="UniProtKB-KW"/>
</dbReference>
<dbReference type="InterPro" id="IPR032675">
    <property type="entry name" value="LRR_dom_sf"/>
</dbReference>
<feature type="signal peptide" evidence="13">
    <location>
        <begin position="1"/>
        <end position="19"/>
    </location>
</feature>
<dbReference type="AlphaFoldDB" id="A0A9N9RPU6"/>
<keyword evidence="10" id="KW-0472">Membrane</keyword>
<keyword evidence="5" id="KW-0812">Transmembrane</keyword>
<dbReference type="InterPro" id="IPR051432">
    <property type="entry name" value="KCNMA1_auxiliary"/>
</dbReference>
<keyword evidence="15" id="KW-1185">Reference proteome</keyword>
<evidence type="ECO:0000256" key="13">
    <source>
        <dbReference type="SAM" id="SignalP"/>
    </source>
</evidence>
<keyword evidence="4" id="KW-0433">Leucine-rich repeat</keyword>
<dbReference type="Proteomes" id="UP001153620">
    <property type="component" value="Chromosome 1"/>
</dbReference>
<dbReference type="InterPro" id="IPR001611">
    <property type="entry name" value="Leu-rich_rpt"/>
</dbReference>
<proteinExistence type="predicted"/>
<keyword evidence="9" id="KW-0406">Ion transport</keyword>
<dbReference type="PANTHER" id="PTHR46473:SF10">
    <property type="entry name" value="LD45603P-RELATED"/>
    <property type="match status" value="1"/>
</dbReference>
<organism evidence="14 15">
    <name type="scientific">Chironomus riparius</name>
    <dbReference type="NCBI Taxonomy" id="315576"/>
    <lineage>
        <taxon>Eukaryota</taxon>
        <taxon>Metazoa</taxon>
        <taxon>Ecdysozoa</taxon>
        <taxon>Arthropoda</taxon>
        <taxon>Hexapoda</taxon>
        <taxon>Insecta</taxon>
        <taxon>Pterygota</taxon>
        <taxon>Neoptera</taxon>
        <taxon>Endopterygota</taxon>
        <taxon>Diptera</taxon>
        <taxon>Nematocera</taxon>
        <taxon>Chironomoidea</taxon>
        <taxon>Chironomidae</taxon>
        <taxon>Chironominae</taxon>
        <taxon>Chironomus</taxon>
    </lineage>
</organism>
<gene>
    <name evidence="14" type="ORF">CHIRRI_LOCUS3436</name>
</gene>
<dbReference type="SMART" id="SM00369">
    <property type="entry name" value="LRR_TYP"/>
    <property type="match status" value="3"/>
</dbReference>
<keyword evidence="3" id="KW-1003">Cell membrane</keyword>
<keyword evidence="7" id="KW-0677">Repeat</keyword>
<accession>A0A9N9RPU6</accession>
<evidence type="ECO:0000256" key="12">
    <source>
        <dbReference type="ARBA" id="ARBA00023303"/>
    </source>
</evidence>
<dbReference type="EMBL" id="OU895877">
    <property type="protein sequence ID" value="CAG9800494.1"/>
    <property type="molecule type" value="Genomic_DNA"/>
</dbReference>
<dbReference type="Pfam" id="PF13855">
    <property type="entry name" value="LRR_8"/>
    <property type="match status" value="1"/>
</dbReference>
<evidence type="ECO:0000256" key="1">
    <source>
        <dbReference type="ARBA" id="ARBA00004162"/>
    </source>
</evidence>
<evidence type="ECO:0000256" key="8">
    <source>
        <dbReference type="ARBA" id="ARBA00022989"/>
    </source>
</evidence>
<evidence type="ECO:0000256" key="5">
    <source>
        <dbReference type="ARBA" id="ARBA00022692"/>
    </source>
</evidence>
<keyword evidence="2" id="KW-0813">Transport</keyword>
<evidence type="ECO:0000256" key="3">
    <source>
        <dbReference type="ARBA" id="ARBA00022475"/>
    </source>
</evidence>
<comment type="subcellular location">
    <subcellularLocation>
        <location evidence="1">Cell membrane</location>
        <topology evidence="1">Single-pass membrane protein</topology>
    </subcellularLocation>
</comment>
<dbReference type="Gene3D" id="3.80.10.10">
    <property type="entry name" value="Ribonuclease Inhibitor"/>
    <property type="match status" value="1"/>
</dbReference>
<dbReference type="GO" id="GO:0005886">
    <property type="term" value="C:plasma membrane"/>
    <property type="evidence" value="ECO:0007669"/>
    <property type="project" value="UniProtKB-SubCell"/>
</dbReference>
<evidence type="ECO:0000256" key="10">
    <source>
        <dbReference type="ARBA" id="ARBA00023136"/>
    </source>
</evidence>
<keyword evidence="11" id="KW-1015">Disulfide bond</keyword>
<feature type="chain" id="PRO_5040486787" description="Leucine-rich repeat protein" evidence="13">
    <location>
        <begin position="20"/>
        <end position="252"/>
    </location>
</feature>
<keyword evidence="8" id="KW-1133">Transmembrane helix</keyword>